<name>D9QI12_BRESC</name>
<sequence>MNLDLVPLGWIHSLACLVALAAGGFVFVTRKGTRRHRQVGLAFVVSQIVLNATALGIYQVGQFFFPHVLAIITLVLIAIGWGAGRLIRHHGGWRFVHLSSMILSYYLLIGGGVNEVYLRIDALKAVLNREGPQLIGMTHGVVMLAFLVLLLGWNAVEIVRMILRNRRRSPRMAAA</sequence>
<dbReference type="OrthoDB" id="9815686at2"/>
<feature type="transmembrane region" description="Helical" evidence="1">
    <location>
        <begin position="140"/>
        <end position="163"/>
    </location>
</feature>
<reference evidence="3" key="1">
    <citation type="journal article" date="2011" name="J. Bacteriol.">
        <title>Genome sequences of eight morphologically diverse alphaproteobacteria.</title>
        <authorList>
            <consortium name="US DOE Joint Genome Institute"/>
            <person name="Brown P.J."/>
            <person name="Kysela D.T."/>
            <person name="Buechlein A."/>
            <person name="Hemmerich C."/>
            <person name="Brun Y.V."/>
        </authorList>
    </citation>
    <scope>NUCLEOTIDE SEQUENCE [LARGE SCALE GENOMIC DNA]</scope>
    <source>
        <strain evidence="3">ATCC 15264 / DSM 4735 / LMG 14903 / NBRC 16000 / CB 81</strain>
    </source>
</reference>
<keyword evidence="1" id="KW-1133">Transmembrane helix</keyword>
<dbReference type="STRING" id="633149.Bresu_1959"/>
<keyword evidence="1" id="KW-0472">Membrane</keyword>
<evidence type="ECO:0000313" key="3">
    <source>
        <dbReference type="Proteomes" id="UP000002696"/>
    </source>
</evidence>
<dbReference type="Proteomes" id="UP000002696">
    <property type="component" value="Chromosome"/>
</dbReference>
<gene>
    <name evidence="2" type="ordered locus">Bresu_1959</name>
</gene>
<feature type="transmembrane region" description="Helical" evidence="1">
    <location>
        <begin position="6"/>
        <end position="27"/>
    </location>
</feature>
<dbReference type="HOGENOM" id="CLU_1529754_0_0_5"/>
<dbReference type="BioCyc" id="BSUB633149:G1GM8-1955-MONOMER"/>
<proteinExistence type="predicted"/>
<evidence type="ECO:0008006" key="4">
    <source>
        <dbReference type="Google" id="ProtNLM"/>
    </source>
</evidence>
<organism evidence="2 3">
    <name type="scientific">Brevundimonas subvibrioides (strain ATCC 15264 / DSM 4735 / LMG 14903 / NBRC 16000 / CB 81)</name>
    <name type="common">Caulobacter subvibrioides</name>
    <dbReference type="NCBI Taxonomy" id="633149"/>
    <lineage>
        <taxon>Bacteria</taxon>
        <taxon>Pseudomonadati</taxon>
        <taxon>Pseudomonadota</taxon>
        <taxon>Alphaproteobacteria</taxon>
        <taxon>Caulobacterales</taxon>
        <taxon>Caulobacteraceae</taxon>
        <taxon>Brevundimonas</taxon>
    </lineage>
</organism>
<evidence type="ECO:0000256" key="1">
    <source>
        <dbReference type="SAM" id="Phobius"/>
    </source>
</evidence>
<dbReference type="AlphaFoldDB" id="D9QI12"/>
<dbReference type="KEGG" id="bsb:Bresu_1959"/>
<feature type="transmembrane region" description="Helical" evidence="1">
    <location>
        <begin position="64"/>
        <end position="83"/>
    </location>
</feature>
<accession>D9QI12</accession>
<keyword evidence="3" id="KW-1185">Reference proteome</keyword>
<dbReference type="RefSeq" id="WP_013269371.1">
    <property type="nucleotide sequence ID" value="NC_014375.1"/>
</dbReference>
<dbReference type="EMBL" id="CP002102">
    <property type="protein sequence ID" value="ADL01270.1"/>
    <property type="molecule type" value="Genomic_DNA"/>
</dbReference>
<dbReference type="InParanoid" id="D9QI12"/>
<keyword evidence="1" id="KW-0812">Transmembrane</keyword>
<protein>
    <recommendedName>
        <fullName evidence="4">DUF2306 domain-containing protein</fullName>
    </recommendedName>
</protein>
<feature type="transmembrane region" description="Helical" evidence="1">
    <location>
        <begin position="95"/>
        <end position="120"/>
    </location>
</feature>
<evidence type="ECO:0000313" key="2">
    <source>
        <dbReference type="EMBL" id="ADL01270.1"/>
    </source>
</evidence>
<feature type="transmembrane region" description="Helical" evidence="1">
    <location>
        <begin position="39"/>
        <end position="58"/>
    </location>
</feature>